<accession>A0A8S5SDD0</accession>
<proteinExistence type="predicted"/>
<sequence>MPKYIDVESLGIGRANSEVFENRAYADGWNAAIDIITSAPTADVQEVKHGKWIYEGHHEMMGHAFQCSVCTRWMFTNSPECVVEEYPYCHCGAKMESVKGLEED</sequence>
<dbReference type="EMBL" id="BK032577">
    <property type="protein sequence ID" value="DAF48974.1"/>
    <property type="molecule type" value="Genomic_DNA"/>
</dbReference>
<organism evidence="1">
    <name type="scientific">Siphoviridae sp. ctnpt50</name>
    <dbReference type="NCBI Taxonomy" id="2827941"/>
    <lineage>
        <taxon>Viruses</taxon>
        <taxon>Duplodnaviria</taxon>
        <taxon>Heunggongvirae</taxon>
        <taxon>Uroviricota</taxon>
        <taxon>Caudoviricetes</taxon>
    </lineage>
</organism>
<protein>
    <submittedName>
        <fullName evidence="1">Uncharacterized protein</fullName>
    </submittedName>
</protein>
<name>A0A8S5SDD0_9CAUD</name>
<evidence type="ECO:0000313" key="1">
    <source>
        <dbReference type="EMBL" id="DAF48974.1"/>
    </source>
</evidence>
<reference evidence="1" key="1">
    <citation type="journal article" date="2021" name="Proc. Natl. Acad. Sci. U.S.A.">
        <title>A Catalog of Tens of Thousands of Viruses from Human Metagenomes Reveals Hidden Associations with Chronic Diseases.</title>
        <authorList>
            <person name="Tisza M.J."/>
            <person name="Buck C.B."/>
        </authorList>
    </citation>
    <scope>NUCLEOTIDE SEQUENCE</scope>
    <source>
        <strain evidence="1">Ctnpt50</strain>
    </source>
</reference>